<dbReference type="SUPFAM" id="SSF46689">
    <property type="entry name" value="Homeodomain-like"/>
    <property type="match status" value="1"/>
</dbReference>
<evidence type="ECO:0000256" key="4">
    <source>
        <dbReference type="ARBA" id="ARBA00023163"/>
    </source>
</evidence>
<dbReference type="EMBL" id="BAAATZ010000015">
    <property type="protein sequence ID" value="GAA2729479.1"/>
    <property type="molecule type" value="Genomic_DNA"/>
</dbReference>
<dbReference type="PRINTS" id="PR00455">
    <property type="entry name" value="HTHTETR"/>
</dbReference>
<evidence type="ECO:0000256" key="2">
    <source>
        <dbReference type="ARBA" id="ARBA00023015"/>
    </source>
</evidence>
<gene>
    <name evidence="7" type="ORF">GCM10010439_40090</name>
</gene>
<dbReference type="PANTHER" id="PTHR30055">
    <property type="entry name" value="HTH-TYPE TRANSCRIPTIONAL REGULATOR RUTR"/>
    <property type="match status" value="1"/>
</dbReference>
<evidence type="ECO:0000313" key="8">
    <source>
        <dbReference type="Proteomes" id="UP001501842"/>
    </source>
</evidence>
<keyword evidence="1" id="KW-0678">Repressor</keyword>
<dbReference type="InterPro" id="IPR036271">
    <property type="entry name" value="Tet_transcr_reg_TetR-rel_C_sf"/>
</dbReference>
<proteinExistence type="predicted"/>
<evidence type="ECO:0000256" key="5">
    <source>
        <dbReference type="PROSITE-ProRule" id="PRU00335"/>
    </source>
</evidence>
<evidence type="ECO:0000256" key="3">
    <source>
        <dbReference type="ARBA" id="ARBA00023125"/>
    </source>
</evidence>
<dbReference type="InterPro" id="IPR001647">
    <property type="entry name" value="HTH_TetR"/>
</dbReference>
<keyword evidence="2" id="KW-0805">Transcription regulation</keyword>
<dbReference type="PROSITE" id="PS50977">
    <property type="entry name" value="HTH_TETR_2"/>
    <property type="match status" value="1"/>
</dbReference>
<keyword evidence="3 5" id="KW-0238">DNA-binding</keyword>
<dbReference type="Pfam" id="PF00440">
    <property type="entry name" value="TetR_N"/>
    <property type="match status" value="1"/>
</dbReference>
<dbReference type="Gene3D" id="1.10.10.60">
    <property type="entry name" value="Homeodomain-like"/>
    <property type="match status" value="1"/>
</dbReference>
<dbReference type="InterPro" id="IPR009057">
    <property type="entry name" value="Homeodomain-like_sf"/>
</dbReference>
<dbReference type="InterPro" id="IPR050109">
    <property type="entry name" value="HTH-type_TetR-like_transc_reg"/>
</dbReference>
<accession>A0ABN3UBK4</accession>
<feature type="domain" description="HTH tetR-type" evidence="6">
    <location>
        <begin position="11"/>
        <end position="71"/>
    </location>
</feature>
<feature type="DNA-binding region" description="H-T-H motif" evidence="5">
    <location>
        <begin position="34"/>
        <end position="53"/>
    </location>
</feature>
<sequence length="217" mass="23480">MTGASGTPARGGGRERIIAAATDLFAGQGYEATTTRQIAEAAQVTKGALYHWFDSKQHLLVCVYRDLLAEQTGRLAVIASADAPVERRLHDAAADLVGHIADHFEPLTVWARSMHLLDGEHASHIRADRRRYHETFRGLLVEGQAAGVVRTDVSASVMAHGFLSTVGNIHTWFREDGPLSRHEVGTQLVALFLDGLRPREELIPVRPAGPASSAPPA</sequence>
<evidence type="ECO:0000259" key="6">
    <source>
        <dbReference type="PROSITE" id="PS50977"/>
    </source>
</evidence>
<protein>
    <submittedName>
        <fullName evidence="7">TetR/AcrR family transcriptional regulator</fullName>
    </submittedName>
</protein>
<dbReference type="SUPFAM" id="SSF48498">
    <property type="entry name" value="Tetracyclin repressor-like, C-terminal domain"/>
    <property type="match status" value="1"/>
</dbReference>
<dbReference type="RefSeq" id="WP_344452059.1">
    <property type="nucleotide sequence ID" value="NZ_BAAATZ010000015.1"/>
</dbReference>
<reference evidence="7 8" key="1">
    <citation type="journal article" date="2019" name="Int. J. Syst. Evol. Microbiol.">
        <title>The Global Catalogue of Microorganisms (GCM) 10K type strain sequencing project: providing services to taxonomists for standard genome sequencing and annotation.</title>
        <authorList>
            <consortium name="The Broad Institute Genomics Platform"/>
            <consortium name="The Broad Institute Genome Sequencing Center for Infectious Disease"/>
            <person name="Wu L."/>
            <person name="Ma J."/>
        </authorList>
    </citation>
    <scope>NUCLEOTIDE SEQUENCE [LARGE SCALE GENOMIC DNA]</scope>
    <source>
        <strain evidence="7 8">JCM 8201</strain>
    </source>
</reference>
<organism evidence="7 8">
    <name type="scientific">Actinocorallia aurantiaca</name>
    <dbReference type="NCBI Taxonomy" id="46204"/>
    <lineage>
        <taxon>Bacteria</taxon>
        <taxon>Bacillati</taxon>
        <taxon>Actinomycetota</taxon>
        <taxon>Actinomycetes</taxon>
        <taxon>Streptosporangiales</taxon>
        <taxon>Thermomonosporaceae</taxon>
        <taxon>Actinocorallia</taxon>
    </lineage>
</organism>
<dbReference type="Gene3D" id="1.10.357.10">
    <property type="entry name" value="Tetracycline Repressor, domain 2"/>
    <property type="match status" value="1"/>
</dbReference>
<dbReference type="InterPro" id="IPR041490">
    <property type="entry name" value="KstR2_TetR_C"/>
</dbReference>
<dbReference type="PANTHER" id="PTHR30055:SF175">
    <property type="entry name" value="HTH-TYPE TRANSCRIPTIONAL REPRESSOR KSTR2"/>
    <property type="match status" value="1"/>
</dbReference>
<keyword evidence="4" id="KW-0804">Transcription</keyword>
<evidence type="ECO:0000313" key="7">
    <source>
        <dbReference type="EMBL" id="GAA2729479.1"/>
    </source>
</evidence>
<dbReference type="Proteomes" id="UP001501842">
    <property type="component" value="Unassembled WGS sequence"/>
</dbReference>
<evidence type="ECO:0000256" key="1">
    <source>
        <dbReference type="ARBA" id="ARBA00022491"/>
    </source>
</evidence>
<name>A0ABN3UBK4_9ACTN</name>
<dbReference type="Pfam" id="PF17932">
    <property type="entry name" value="TetR_C_24"/>
    <property type="match status" value="1"/>
</dbReference>
<comment type="caution">
    <text evidence="7">The sequence shown here is derived from an EMBL/GenBank/DDBJ whole genome shotgun (WGS) entry which is preliminary data.</text>
</comment>
<keyword evidence="8" id="KW-1185">Reference proteome</keyword>